<dbReference type="PROSITE" id="PS00583">
    <property type="entry name" value="PFKB_KINASES_1"/>
    <property type="match status" value="1"/>
</dbReference>
<organism evidence="10 11">
    <name type="scientific">Pseudoxanthomonas composti</name>
    <dbReference type="NCBI Taxonomy" id="2137479"/>
    <lineage>
        <taxon>Bacteria</taxon>
        <taxon>Pseudomonadati</taxon>
        <taxon>Pseudomonadota</taxon>
        <taxon>Gammaproteobacteria</taxon>
        <taxon>Lysobacterales</taxon>
        <taxon>Lysobacteraceae</taxon>
        <taxon>Pseudoxanthomonas</taxon>
    </lineage>
</organism>
<dbReference type="PIRSF" id="PIRSF000535">
    <property type="entry name" value="1PFK/6PFK/LacC"/>
    <property type="match status" value="1"/>
</dbReference>
<dbReference type="FunFam" id="3.40.1190.20:FF:000001">
    <property type="entry name" value="Phosphofructokinase"/>
    <property type="match status" value="1"/>
</dbReference>
<dbReference type="Proteomes" id="UP000289784">
    <property type="component" value="Unassembled WGS sequence"/>
</dbReference>
<dbReference type="GO" id="GO:0005829">
    <property type="term" value="C:cytosol"/>
    <property type="evidence" value="ECO:0007669"/>
    <property type="project" value="TreeGrafter"/>
</dbReference>
<comment type="caution">
    <text evidence="10">The sequence shown here is derived from an EMBL/GenBank/DDBJ whole genome shotgun (WGS) entry which is preliminary data.</text>
</comment>
<evidence type="ECO:0000256" key="6">
    <source>
        <dbReference type="ARBA" id="ARBA00047745"/>
    </source>
</evidence>
<name>A0A4Q1K003_9GAMM</name>
<comment type="catalytic activity">
    <reaction evidence="6 8">
        <text>beta-D-fructose 1-phosphate + ATP = beta-D-fructose 1,6-bisphosphate + ADP + H(+)</text>
        <dbReference type="Rhea" id="RHEA:14213"/>
        <dbReference type="ChEBI" id="CHEBI:15378"/>
        <dbReference type="ChEBI" id="CHEBI:30616"/>
        <dbReference type="ChEBI" id="CHEBI:32966"/>
        <dbReference type="ChEBI" id="CHEBI:138881"/>
        <dbReference type="ChEBI" id="CHEBI:456216"/>
        <dbReference type="EC" id="2.7.1.56"/>
    </reaction>
</comment>
<keyword evidence="3 8" id="KW-0547">Nucleotide-binding</keyword>
<dbReference type="RefSeq" id="WP_129470102.1">
    <property type="nucleotide sequence ID" value="NZ_SAWZ01000002.1"/>
</dbReference>
<gene>
    <name evidence="10" type="primary">pfkB</name>
    <name evidence="10" type="ORF">EPA99_05050</name>
</gene>
<dbReference type="PANTHER" id="PTHR46566">
    <property type="entry name" value="1-PHOSPHOFRUCTOKINASE-RELATED"/>
    <property type="match status" value="1"/>
</dbReference>
<dbReference type="Gene3D" id="3.40.1190.20">
    <property type="match status" value="1"/>
</dbReference>
<evidence type="ECO:0000313" key="10">
    <source>
        <dbReference type="EMBL" id="RXR07287.1"/>
    </source>
</evidence>
<keyword evidence="2 7" id="KW-0808">Transferase</keyword>
<proteinExistence type="inferred from homology"/>
<comment type="function">
    <text evidence="8">Catalyzes the ATP-dependent phosphorylation of fructose-l-phosphate to fructose-l,6-bisphosphate.</text>
</comment>
<dbReference type="InterPro" id="IPR002173">
    <property type="entry name" value="Carboh/pur_kinase_PfkB_CS"/>
</dbReference>
<dbReference type="InterPro" id="IPR022463">
    <property type="entry name" value="1-PFruKinase"/>
</dbReference>
<dbReference type="NCBIfam" id="TIGR03828">
    <property type="entry name" value="pfkB"/>
    <property type="match status" value="1"/>
</dbReference>
<evidence type="ECO:0000256" key="3">
    <source>
        <dbReference type="ARBA" id="ARBA00022741"/>
    </source>
</evidence>
<reference evidence="10 11" key="1">
    <citation type="submission" date="2019-01" db="EMBL/GenBank/DDBJ databases">
        <title>Pseudoxanthomonas composti sp. nov., isolated from compost.</title>
        <authorList>
            <person name="Yang G."/>
        </authorList>
    </citation>
    <scope>NUCLEOTIDE SEQUENCE [LARGE SCALE GENOMIC DNA]</scope>
    <source>
        <strain evidence="10 11">GSS15</strain>
    </source>
</reference>
<keyword evidence="11" id="KW-1185">Reference proteome</keyword>
<evidence type="ECO:0000256" key="7">
    <source>
        <dbReference type="PIRNR" id="PIRNR000535"/>
    </source>
</evidence>
<feature type="domain" description="Carbohydrate kinase PfkB" evidence="9">
    <location>
        <begin position="9"/>
        <end position="289"/>
    </location>
</feature>
<protein>
    <recommendedName>
        <fullName evidence="7">Phosphofructokinase</fullName>
    </recommendedName>
</protein>
<evidence type="ECO:0000256" key="2">
    <source>
        <dbReference type="ARBA" id="ARBA00022679"/>
    </source>
</evidence>
<dbReference type="InterPro" id="IPR017583">
    <property type="entry name" value="Tagatose/fructose_Pkinase"/>
</dbReference>
<evidence type="ECO:0000256" key="1">
    <source>
        <dbReference type="ARBA" id="ARBA00010688"/>
    </source>
</evidence>
<evidence type="ECO:0000256" key="8">
    <source>
        <dbReference type="RuleBase" id="RU369061"/>
    </source>
</evidence>
<dbReference type="InterPro" id="IPR011611">
    <property type="entry name" value="PfkB_dom"/>
</dbReference>
<dbReference type="NCBIfam" id="TIGR03168">
    <property type="entry name" value="1-PFK"/>
    <property type="match status" value="1"/>
</dbReference>
<evidence type="ECO:0000256" key="4">
    <source>
        <dbReference type="ARBA" id="ARBA00022777"/>
    </source>
</evidence>
<keyword evidence="5 8" id="KW-0067">ATP-binding</keyword>
<dbReference type="GO" id="GO:0044281">
    <property type="term" value="P:small molecule metabolic process"/>
    <property type="evidence" value="ECO:0007669"/>
    <property type="project" value="UniProtKB-ARBA"/>
</dbReference>
<dbReference type="InterPro" id="IPR029056">
    <property type="entry name" value="Ribokinase-like"/>
</dbReference>
<dbReference type="GO" id="GO:0005524">
    <property type="term" value="F:ATP binding"/>
    <property type="evidence" value="ECO:0007669"/>
    <property type="project" value="UniProtKB-UniRule"/>
</dbReference>
<evidence type="ECO:0000313" key="11">
    <source>
        <dbReference type="Proteomes" id="UP000289784"/>
    </source>
</evidence>
<dbReference type="Pfam" id="PF00294">
    <property type="entry name" value="PfkB"/>
    <property type="match status" value="1"/>
</dbReference>
<accession>A0A4Q1K003</accession>
<dbReference type="AlphaFoldDB" id="A0A4Q1K003"/>
<dbReference type="EMBL" id="SAWZ01000002">
    <property type="protein sequence ID" value="RXR07287.1"/>
    <property type="molecule type" value="Genomic_DNA"/>
</dbReference>
<dbReference type="SUPFAM" id="SSF53613">
    <property type="entry name" value="Ribokinase-like"/>
    <property type="match status" value="1"/>
</dbReference>
<dbReference type="PANTHER" id="PTHR46566:SF5">
    <property type="entry name" value="1-PHOSPHOFRUCTOKINASE"/>
    <property type="match status" value="1"/>
</dbReference>
<dbReference type="CDD" id="cd01164">
    <property type="entry name" value="FruK_PfkB_like"/>
    <property type="match status" value="1"/>
</dbReference>
<dbReference type="OrthoDB" id="9801219at2"/>
<keyword evidence="4 8" id="KW-0418">Kinase</keyword>
<evidence type="ECO:0000259" key="9">
    <source>
        <dbReference type="Pfam" id="PF00294"/>
    </source>
</evidence>
<dbReference type="PROSITE" id="PS00584">
    <property type="entry name" value="PFKB_KINASES_2"/>
    <property type="match status" value="1"/>
</dbReference>
<dbReference type="GO" id="GO:0016052">
    <property type="term" value="P:carbohydrate catabolic process"/>
    <property type="evidence" value="ECO:0007669"/>
    <property type="project" value="UniProtKB-ARBA"/>
</dbReference>
<comment type="similarity">
    <text evidence="1 7 8">Belongs to the carbohydrate kinase PfkB family.</text>
</comment>
<dbReference type="GO" id="GO:0008662">
    <property type="term" value="F:1-phosphofructokinase activity"/>
    <property type="evidence" value="ECO:0007669"/>
    <property type="project" value="UniProtKB-UniRule"/>
</dbReference>
<sequence>MSARVLTVTLNPAIDQTVRLDTLEPGQVHRAGRSREDAGGKGINVAACLADWGVATTALGVIGADNAAVFRSLFEQRGIADSCLRVPGSTRTNVKLVERDGRTTDINLPGLCLDPGILGAVAARLEALLTPQMPVVLSGSLPAGLPHAAWARLQAQAQSAGARVVLDSSGPALAAALESQTPPFAVKPNRHELEAWTGHALDDRDALLAAGRALLARGVSLVVVSMGSDGALFLDHSGALLARPPRLEGGSSVGAGDAMVAGIAAALLEPAFDLGGCARLATAFSMSRLHSGDARRLDPAQVRDWAGQVHIDPLG</sequence>
<evidence type="ECO:0000256" key="5">
    <source>
        <dbReference type="ARBA" id="ARBA00022840"/>
    </source>
</evidence>